<feature type="transmembrane region" description="Helical" evidence="8">
    <location>
        <begin position="46"/>
        <end position="66"/>
    </location>
</feature>
<dbReference type="InterPro" id="IPR036259">
    <property type="entry name" value="MFS_trans_sf"/>
</dbReference>
<keyword evidence="8" id="KW-0997">Cell inner membrane</keyword>
<dbReference type="CDD" id="cd17320">
    <property type="entry name" value="MFS_MdfA_MDR_like"/>
    <property type="match status" value="1"/>
</dbReference>
<dbReference type="SUPFAM" id="SSF103473">
    <property type="entry name" value="MFS general substrate transporter"/>
    <property type="match status" value="1"/>
</dbReference>
<gene>
    <name evidence="10" type="ORF">O4H49_09310</name>
</gene>
<feature type="domain" description="Major facilitator superfamily (MFS) profile" evidence="9">
    <location>
        <begin position="9"/>
        <end position="397"/>
    </location>
</feature>
<sequence>MPSNKETESRLFIALLIFLMALGPISTDLYLPSLPSIATDLRASQADIQLTLSVFLLGFATSQLIYGPLSDRFGRRPVFIGALFLYLLASLACTFSSTIGELIALRFVQALGACAGPVLSRTIVRDVYQRDEAARIMSWMGMAMALAPAVGPIIGGQIEILFGWRANFLALSGFCSLALIWLLFRLPETNLDLNMEAMQLPRLVRNYLGLLGNTRYMGYVLISTGSFSGIFCFISGSPFVLIDQLGLSPDVFGLYFAVIVVGYMTGTFLSAQLTLRFGLHRMIMIGSSISFAGGLAAVGLSLYGEFGVLSIIGPFAIFTIGAGLTFPNNMAAALAPFPRIAGSASALMGFIQMIFASGVGVLISSYNDGTALSMTAALAGVTAMAFASYVFLIHPHKLEVVETPKTPAI</sequence>
<evidence type="ECO:0000256" key="3">
    <source>
        <dbReference type="ARBA" id="ARBA00022448"/>
    </source>
</evidence>
<feature type="transmembrane region" description="Helical" evidence="8">
    <location>
        <begin position="308"/>
        <end position="326"/>
    </location>
</feature>
<keyword evidence="4" id="KW-1003">Cell membrane</keyword>
<dbReference type="InterPro" id="IPR004812">
    <property type="entry name" value="Efflux_drug-R_Bcr/CmlA"/>
</dbReference>
<name>A0ABT4LIN6_9PROT</name>
<feature type="transmembrane region" description="Helical" evidence="8">
    <location>
        <begin position="164"/>
        <end position="184"/>
    </location>
</feature>
<evidence type="ECO:0000256" key="8">
    <source>
        <dbReference type="RuleBase" id="RU365088"/>
    </source>
</evidence>
<keyword evidence="7 8" id="KW-0472">Membrane</keyword>
<organism evidence="10 11">
    <name type="scientific">Kiloniella laminariae</name>
    <dbReference type="NCBI Taxonomy" id="454162"/>
    <lineage>
        <taxon>Bacteria</taxon>
        <taxon>Pseudomonadati</taxon>
        <taxon>Pseudomonadota</taxon>
        <taxon>Alphaproteobacteria</taxon>
        <taxon>Rhodospirillales</taxon>
        <taxon>Kiloniellaceae</taxon>
        <taxon>Kiloniella</taxon>
    </lineage>
</organism>
<feature type="transmembrane region" description="Helical" evidence="8">
    <location>
        <begin position="78"/>
        <end position="97"/>
    </location>
</feature>
<dbReference type="Proteomes" id="UP001069802">
    <property type="component" value="Unassembled WGS sequence"/>
</dbReference>
<comment type="caution">
    <text evidence="8">Lacks conserved residue(s) required for the propagation of feature annotation.</text>
</comment>
<keyword evidence="3 8" id="KW-0813">Transport</keyword>
<feature type="transmembrane region" description="Helical" evidence="8">
    <location>
        <begin position="347"/>
        <end position="366"/>
    </location>
</feature>
<dbReference type="Gene3D" id="1.20.1720.10">
    <property type="entry name" value="Multidrug resistance protein D"/>
    <property type="match status" value="1"/>
</dbReference>
<evidence type="ECO:0000256" key="6">
    <source>
        <dbReference type="ARBA" id="ARBA00022989"/>
    </source>
</evidence>
<dbReference type="PRINTS" id="PR01036">
    <property type="entry name" value="TCRTETB"/>
</dbReference>
<comment type="caution">
    <text evidence="10">The sequence shown here is derived from an EMBL/GenBank/DDBJ whole genome shotgun (WGS) entry which is preliminary data.</text>
</comment>
<comment type="subcellular location">
    <subcellularLocation>
        <location evidence="8">Cell inner membrane</location>
        <topology evidence="8">Multi-pass membrane protein</topology>
    </subcellularLocation>
    <subcellularLocation>
        <location evidence="1">Cell membrane</location>
        <topology evidence="1">Multi-pass membrane protein</topology>
    </subcellularLocation>
</comment>
<dbReference type="NCBIfam" id="TIGR00710">
    <property type="entry name" value="efflux_Bcr_CflA"/>
    <property type="match status" value="1"/>
</dbReference>
<dbReference type="PANTHER" id="PTHR23502">
    <property type="entry name" value="MAJOR FACILITATOR SUPERFAMILY"/>
    <property type="match status" value="1"/>
</dbReference>
<feature type="transmembrane region" description="Helical" evidence="8">
    <location>
        <begin position="216"/>
        <end position="240"/>
    </location>
</feature>
<proteinExistence type="inferred from homology"/>
<reference evidence="10" key="1">
    <citation type="submission" date="2022-12" db="EMBL/GenBank/DDBJ databases">
        <title>Bacterial isolates from different developmental stages of Nematostella vectensis.</title>
        <authorList>
            <person name="Fraune S."/>
        </authorList>
    </citation>
    <scope>NUCLEOTIDE SEQUENCE</scope>
    <source>
        <strain evidence="10">G21630-S1</strain>
    </source>
</reference>
<evidence type="ECO:0000313" key="11">
    <source>
        <dbReference type="Proteomes" id="UP001069802"/>
    </source>
</evidence>
<feature type="transmembrane region" description="Helical" evidence="8">
    <location>
        <begin position="103"/>
        <end position="124"/>
    </location>
</feature>
<accession>A0ABT4LIN6</accession>
<dbReference type="InterPro" id="IPR011701">
    <property type="entry name" value="MFS"/>
</dbReference>
<keyword evidence="6 8" id="KW-1133">Transmembrane helix</keyword>
<evidence type="ECO:0000259" key="9">
    <source>
        <dbReference type="PROSITE" id="PS50850"/>
    </source>
</evidence>
<dbReference type="PANTHER" id="PTHR23502:SF132">
    <property type="entry name" value="POLYAMINE TRANSPORTER 2-RELATED"/>
    <property type="match status" value="1"/>
</dbReference>
<dbReference type="Pfam" id="PF07690">
    <property type="entry name" value="MFS_1"/>
    <property type="match status" value="1"/>
</dbReference>
<dbReference type="PROSITE" id="PS50850">
    <property type="entry name" value="MFS"/>
    <property type="match status" value="1"/>
</dbReference>
<evidence type="ECO:0000256" key="4">
    <source>
        <dbReference type="ARBA" id="ARBA00022475"/>
    </source>
</evidence>
<dbReference type="RefSeq" id="WP_269423159.1">
    <property type="nucleotide sequence ID" value="NZ_JAPWGY010000003.1"/>
</dbReference>
<evidence type="ECO:0000313" key="10">
    <source>
        <dbReference type="EMBL" id="MCZ4280973.1"/>
    </source>
</evidence>
<keyword evidence="5 8" id="KW-0812">Transmembrane</keyword>
<evidence type="ECO:0000256" key="5">
    <source>
        <dbReference type="ARBA" id="ARBA00022692"/>
    </source>
</evidence>
<dbReference type="InterPro" id="IPR020846">
    <property type="entry name" value="MFS_dom"/>
</dbReference>
<feature type="transmembrane region" description="Helical" evidence="8">
    <location>
        <begin position="283"/>
        <end position="302"/>
    </location>
</feature>
<feature type="transmembrane region" description="Helical" evidence="8">
    <location>
        <begin position="136"/>
        <end position="158"/>
    </location>
</feature>
<comment type="similarity">
    <text evidence="2 8">Belongs to the major facilitator superfamily. Bcr/CmlA family.</text>
</comment>
<keyword evidence="11" id="KW-1185">Reference proteome</keyword>
<protein>
    <recommendedName>
        <fullName evidence="8">Bcr/CflA family efflux transporter</fullName>
    </recommendedName>
</protein>
<dbReference type="EMBL" id="JAPWGY010000003">
    <property type="protein sequence ID" value="MCZ4280973.1"/>
    <property type="molecule type" value="Genomic_DNA"/>
</dbReference>
<feature type="transmembrane region" description="Helical" evidence="8">
    <location>
        <begin position="372"/>
        <end position="392"/>
    </location>
</feature>
<evidence type="ECO:0000256" key="1">
    <source>
        <dbReference type="ARBA" id="ARBA00004651"/>
    </source>
</evidence>
<feature type="transmembrane region" description="Helical" evidence="8">
    <location>
        <begin position="252"/>
        <end position="271"/>
    </location>
</feature>
<evidence type="ECO:0000256" key="7">
    <source>
        <dbReference type="ARBA" id="ARBA00023136"/>
    </source>
</evidence>
<evidence type="ECO:0000256" key="2">
    <source>
        <dbReference type="ARBA" id="ARBA00006236"/>
    </source>
</evidence>